<dbReference type="GO" id="GO:0000272">
    <property type="term" value="P:polysaccharide catabolic process"/>
    <property type="evidence" value="ECO:0007669"/>
    <property type="project" value="InterPro"/>
</dbReference>
<feature type="domain" description="Glycoside hydrolase family 5" evidence="5">
    <location>
        <begin position="43"/>
        <end position="290"/>
    </location>
</feature>
<evidence type="ECO:0000256" key="1">
    <source>
        <dbReference type="ARBA" id="ARBA00005641"/>
    </source>
</evidence>
<dbReference type="PANTHER" id="PTHR34142:SF1">
    <property type="entry name" value="GLYCOSIDE HYDROLASE FAMILY 5 DOMAIN-CONTAINING PROTEIN"/>
    <property type="match status" value="1"/>
</dbReference>
<dbReference type="SMR" id="Q5DIE3"/>
<dbReference type="SUPFAM" id="SSF51445">
    <property type="entry name" value="(Trans)glycosidases"/>
    <property type="match status" value="1"/>
</dbReference>
<evidence type="ECO:0000259" key="5">
    <source>
        <dbReference type="Pfam" id="PF00150"/>
    </source>
</evidence>
<dbReference type="AlphaFoldDB" id="Q5DIE3"/>
<comment type="similarity">
    <text evidence="1 4">Belongs to the glycosyl hydrolase 5 (cellulase A) family.</text>
</comment>
<dbReference type="PROSITE" id="PS00659">
    <property type="entry name" value="GLYCOSYL_HYDROL_F5"/>
    <property type="match status" value="1"/>
</dbReference>
<protein>
    <submittedName>
        <fullName evidence="6">Cellulase III</fullName>
    </submittedName>
</protein>
<evidence type="ECO:0000256" key="3">
    <source>
        <dbReference type="ARBA" id="ARBA00023295"/>
    </source>
</evidence>
<evidence type="ECO:0000256" key="4">
    <source>
        <dbReference type="RuleBase" id="RU361153"/>
    </source>
</evidence>
<organism evidence="6">
    <name type="scientific">Apriona germarii</name>
    <name type="common">Mulberry longhorn beetle</name>
    <name type="synonym">Lamia germarii</name>
    <dbReference type="NCBI Taxonomy" id="157307"/>
    <lineage>
        <taxon>Eukaryota</taxon>
        <taxon>Metazoa</taxon>
        <taxon>Ecdysozoa</taxon>
        <taxon>Arthropoda</taxon>
        <taxon>Hexapoda</taxon>
        <taxon>Insecta</taxon>
        <taxon>Pterygota</taxon>
        <taxon>Neoptera</taxon>
        <taxon>Endopterygota</taxon>
        <taxon>Coleoptera</taxon>
        <taxon>Polyphaga</taxon>
        <taxon>Cucujiformia</taxon>
        <taxon>Chrysomeloidea</taxon>
        <taxon>Cerambycidae</taxon>
        <taxon>Lamiinae</taxon>
        <taxon>Batocerini</taxon>
        <taxon>Apriona</taxon>
    </lineage>
</organism>
<keyword evidence="3 4" id="KW-0326">Glycosidase</keyword>
<name>Q5DIE3_APRGE</name>
<evidence type="ECO:0000256" key="2">
    <source>
        <dbReference type="ARBA" id="ARBA00022801"/>
    </source>
</evidence>
<sequence length="325" mass="36316">MKFVLALIGLVFACSIDISVSNDAALDTVSKHGKLSVQGVDIVDEKGEKVQLKGMSLFWDVWMPQYYNKESVDGIHELCHSNVVRAAVSVETELDGGYIETPEESLERLYAVVDAAIEDDIYVIIDWHDHEADKHEKYSLEFFDIVSKKYSGVPNIIYETFNEPTSQSWNDVLKPYHEAVINTIRANDPDNIIVVGTPTWSQSVDQAASNPITGQKNIMYTLHFYAGTHKQWLRDTATNALNSGIPIFVTEYGTVNADATDPVDEDESCLWWDWLDEHNISYANWAISDKLEGASVLVANTTAAEVCQEEFLTESGKLVVAQNKA</sequence>
<dbReference type="InterPro" id="IPR018087">
    <property type="entry name" value="Glyco_hydro_5_CS"/>
</dbReference>
<proteinExistence type="evidence at transcript level"/>
<dbReference type="InterPro" id="IPR017853">
    <property type="entry name" value="GH"/>
</dbReference>
<dbReference type="Pfam" id="PF00150">
    <property type="entry name" value="Cellulase"/>
    <property type="match status" value="1"/>
</dbReference>
<dbReference type="BRENDA" id="3.2.1.4">
    <property type="organism ID" value="9476"/>
</dbReference>
<dbReference type="Gene3D" id="3.20.20.80">
    <property type="entry name" value="Glycosidases"/>
    <property type="match status" value="1"/>
</dbReference>
<dbReference type="PANTHER" id="PTHR34142">
    <property type="entry name" value="ENDO-BETA-1,4-GLUCANASE A"/>
    <property type="match status" value="1"/>
</dbReference>
<keyword evidence="2 4" id="KW-0378">Hydrolase</keyword>
<dbReference type="InterPro" id="IPR001547">
    <property type="entry name" value="Glyco_hydro_5"/>
</dbReference>
<accession>Q5DIE3</accession>
<dbReference type="CAZy" id="GH5">
    <property type="family name" value="Glycoside Hydrolase Family 5"/>
</dbReference>
<dbReference type="EMBL" id="AY771358">
    <property type="protein sequence ID" value="AAX18655.1"/>
    <property type="molecule type" value="mRNA"/>
</dbReference>
<dbReference type="GO" id="GO:0004553">
    <property type="term" value="F:hydrolase activity, hydrolyzing O-glycosyl compounds"/>
    <property type="evidence" value="ECO:0007669"/>
    <property type="project" value="InterPro"/>
</dbReference>
<evidence type="ECO:0000313" key="6">
    <source>
        <dbReference type="EMBL" id="AAX18655.1"/>
    </source>
</evidence>
<reference evidence="6" key="1">
    <citation type="submission" date="2004-10" db="EMBL/GenBank/DDBJ databases">
        <title>Molecular cloning of a novel cellulase III protein cDNA from the mulberry longicorn beetle, Apriona germari.</title>
        <authorList>
            <person name="Gui Z.-Z."/>
            <person name="Wei Y."/>
            <person name="Jin B.R."/>
        </authorList>
    </citation>
    <scope>NUCLEOTIDE SEQUENCE</scope>
</reference>